<accession>A0A6J7EW95</accession>
<evidence type="ECO:0000313" key="1">
    <source>
        <dbReference type="EMBL" id="CAB4883673.1"/>
    </source>
</evidence>
<name>A0A6J7EW95_9ZZZZ</name>
<gene>
    <name evidence="1" type="ORF">UFOPK3402_01542</name>
</gene>
<sequence length="209" mass="20795">MARRSHRRALGLVAAVLAGLLLSATPGQAAVQSPSAKPATGSVQLAFGPTFVQQMFTAGVFIYGASSVTVRMGDSGSLSATFPLGGRSTAAPTSLIRIDGENGGLTFINGPAGATAALGSLVVRRTGGTGVVTGEIVGPFSSDTGQFAQTMPVFTLSSARAKASGSGWSMTAHMALTDQGAATLNTLLSTSIFRAGARIGSLSADVSTG</sequence>
<proteinExistence type="predicted"/>
<organism evidence="1">
    <name type="scientific">freshwater metagenome</name>
    <dbReference type="NCBI Taxonomy" id="449393"/>
    <lineage>
        <taxon>unclassified sequences</taxon>
        <taxon>metagenomes</taxon>
        <taxon>ecological metagenomes</taxon>
    </lineage>
</organism>
<dbReference type="EMBL" id="CAFBLS010000217">
    <property type="protein sequence ID" value="CAB4883673.1"/>
    <property type="molecule type" value="Genomic_DNA"/>
</dbReference>
<dbReference type="AlphaFoldDB" id="A0A6J7EW95"/>
<protein>
    <submittedName>
        <fullName evidence="1">Unannotated protein</fullName>
    </submittedName>
</protein>
<reference evidence="1" key="1">
    <citation type="submission" date="2020-05" db="EMBL/GenBank/DDBJ databases">
        <authorList>
            <person name="Chiriac C."/>
            <person name="Salcher M."/>
            <person name="Ghai R."/>
            <person name="Kavagutti S V."/>
        </authorList>
    </citation>
    <scope>NUCLEOTIDE SEQUENCE</scope>
</reference>